<dbReference type="Pfam" id="PF01636">
    <property type="entry name" value="APH"/>
    <property type="match status" value="1"/>
</dbReference>
<gene>
    <name evidence="3" type="ORF">I8D64_03485</name>
</gene>
<name>A0ABS1B754_9MICO</name>
<comment type="caution">
    <text evidence="3">The sequence shown here is derived from an EMBL/GenBank/DDBJ whole genome shotgun (WGS) entry which is preliminary data.</text>
</comment>
<evidence type="ECO:0000256" key="1">
    <source>
        <dbReference type="SAM" id="MobiDB-lite"/>
    </source>
</evidence>
<protein>
    <submittedName>
        <fullName evidence="3">Phosphotransferase</fullName>
    </submittedName>
</protein>
<evidence type="ECO:0000313" key="4">
    <source>
        <dbReference type="Proteomes" id="UP000612352"/>
    </source>
</evidence>
<reference evidence="3 4" key="1">
    <citation type="submission" date="2020-12" db="EMBL/GenBank/DDBJ databases">
        <title>Brachybacterium sp. MASK1Z-5, whole genome shotgun sequence.</title>
        <authorList>
            <person name="Tuo L."/>
        </authorList>
    </citation>
    <scope>NUCLEOTIDE SEQUENCE [LARGE SCALE GENOMIC DNA]</scope>
    <source>
        <strain evidence="3 4">MASK1Z-5</strain>
    </source>
</reference>
<feature type="compositionally biased region" description="Basic and acidic residues" evidence="1">
    <location>
        <begin position="387"/>
        <end position="403"/>
    </location>
</feature>
<dbReference type="Gene3D" id="3.90.1200.10">
    <property type="match status" value="1"/>
</dbReference>
<feature type="region of interest" description="Disordered" evidence="1">
    <location>
        <begin position="317"/>
        <end position="403"/>
    </location>
</feature>
<dbReference type="EMBL" id="JAEDAJ010000001">
    <property type="protein sequence ID" value="MBK0330458.1"/>
    <property type="molecule type" value="Genomic_DNA"/>
</dbReference>
<dbReference type="InterPro" id="IPR002575">
    <property type="entry name" value="Aminoglycoside_PTrfase"/>
</dbReference>
<dbReference type="InterPro" id="IPR051678">
    <property type="entry name" value="AGP_Transferase"/>
</dbReference>
<organism evidence="3 4">
    <name type="scientific">Brachybacterium halotolerans</name>
    <dbReference type="NCBI Taxonomy" id="2795215"/>
    <lineage>
        <taxon>Bacteria</taxon>
        <taxon>Bacillati</taxon>
        <taxon>Actinomycetota</taxon>
        <taxon>Actinomycetes</taxon>
        <taxon>Micrococcales</taxon>
        <taxon>Dermabacteraceae</taxon>
        <taxon>Brachybacterium</taxon>
    </lineage>
</organism>
<keyword evidence="4" id="KW-1185">Reference proteome</keyword>
<dbReference type="PANTHER" id="PTHR21310">
    <property type="entry name" value="AMINOGLYCOSIDE PHOSPHOTRANSFERASE-RELATED-RELATED"/>
    <property type="match status" value="1"/>
</dbReference>
<proteinExistence type="predicted"/>
<accession>A0ABS1B754</accession>
<sequence>MRHNSYSLAAFAAASVPGFEPARTVAIPTPQDDVDVAGVISQEGRKVLVTCPRTTAGGVRLEKELSISGSLAQHALSDLVPAVLGSVKLPEGGRAAVTEVHEGAPLLLDLLDRDRALVTSLGEVIARIHRVPAHVVETVGAEAYTAQALREAHRAQLARARALETIPTAVLQRWETLLADDGLWDLRPVVVHGDLSEESLFFHGSRITGVRGWDAARIGDPADDLAWLASALEAEAFDDLFSAYRNALGTPVHPRLLERAHAVGEFAVIDWLLHGIEAEDDVIIEDARGMLRDLESDLSQIAKDQAESAYHSLDVHDGLASAPSPLPSSAASPAESGSAVSATEGSAPEEPAPEEPDHEESDHGASDLQGSTSEDRAGQWDATGGPVRRESPSDDAPEDPRAF</sequence>
<dbReference type="RefSeq" id="WP_200501068.1">
    <property type="nucleotide sequence ID" value="NZ_JAEDAJ010000001.1"/>
</dbReference>
<feature type="domain" description="Aminoglycoside phosphotransferase" evidence="2">
    <location>
        <begin position="47"/>
        <end position="256"/>
    </location>
</feature>
<dbReference type="SUPFAM" id="SSF56112">
    <property type="entry name" value="Protein kinase-like (PK-like)"/>
    <property type="match status" value="1"/>
</dbReference>
<dbReference type="InterPro" id="IPR011009">
    <property type="entry name" value="Kinase-like_dom_sf"/>
</dbReference>
<evidence type="ECO:0000259" key="2">
    <source>
        <dbReference type="Pfam" id="PF01636"/>
    </source>
</evidence>
<feature type="compositionally biased region" description="Low complexity" evidence="1">
    <location>
        <begin position="320"/>
        <end position="349"/>
    </location>
</feature>
<dbReference type="Proteomes" id="UP000612352">
    <property type="component" value="Unassembled WGS sequence"/>
</dbReference>
<evidence type="ECO:0000313" key="3">
    <source>
        <dbReference type="EMBL" id="MBK0330458.1"/>
    </source>
</evidence>